<dbReference type="AlphaFoldDB" id="A0A0G1DG73"/>
<dbReference type="GO" id="GO:0008967">
    <property type="term" value="F:phosphoglycolate phosphatase activity"/>
    <property type="evidence" value="ECO:0007669"/>
    <property type="project" value="TreeGrafter"/>
</dbReference>
<gene>
    <name evidence="1" type="ORF">UV73_C0009G0005</name>
</gene>
<dbReference type="PANTHER" id="PTHR43434:SF1">
    <property type="entry name" value="PHOSPHOGLYCOLATE PHOSPHATASE"/>
    <property type="match status" value="1"/>
</dbReference>
<dbReference type="Gene3D" id="1.10.150.240">
    <property type="entry name" value="Putative phosphatase, domain 2"/>
    <property type="match status" value="1"/>
</dbReference>
<organism evidence="1 2">
    <name type="scientific">Candidatus Gottesmanbacteria bacterium GW2011_GWA2_43_14</name>
    <dbReference type="NCBI Taxonomy" id="1618443"/>
    <lineage>
        <taxon>Bacteria</taxon>
        <taxon>Candidatus Gottesmaniibacteriota</taxon>
    </lineage>
</organism>
<dbReference type="InterPro" id="IPR023198">
    <property type="entry name" value="PGP-like_dom2"/>
</dbReference>
<reference evidence="1 2" key="1">
    <citation type="journal article" date="2015" name="Nature">
        <title>rRNA introns, odd ribosomes, and small enigmatic genomes across a large radiation of phyla.</title>
        <authorList>
            <person name="Brown C.T."/>
            <person name="Hug L.A."/>
            <person name="Thomas B.C."/>
            <person name="Sharon I."/>
            <person name="Castelle C.J."/>
            <person name="Singh A."/>
            <person name="Wilkins M.J."/>
            <person name="Williams K.H."/>
            <person name="Banfield J.F."/>
        </authorList>
    </citation>
    <scope>NUCLEOTIDE SEQUENCE [LARGE SCALE GENOMIC DNA]</scope>
</reference>
<dbReference type="STRING" id="1618443.UV73_C0009G0005"/>
<sequence length="250" mass="28326">MKNKFDCLIFDMDGVLVDVSRSYRKAIELTVNFYLTEKGNAGKISQKEVNRIKNQPGFNNDWDAAYRLVGLSKRDSKPDGILPLTEQERNSRIFRKLKRIFQNFYLGSQLYESIYGKKAGYIVGLGLIEKESLLIRKNLLLLLKRKYSLAIATGRPRPEALYTLRRFELETGFHADMVVAFEDAAYPKPSPDPLITAAGRAGGKNCVYIGDTISDIEAAERAGMFSVYIGKEKMGNLQLKNVNHLKEVFL</sequence>
<dbReference type="SFLD" id="SFLDG01129">
    <property type="entry name" value="C1.5:_HAD__Beta-PGM__Phosphata"/>
    <property type="match status" value="1"/>
</dbReference>
<dbReference type="CDD" id="cd01427">
    <property type="entry name" value="HAD_like"/>
    <property type="match status" value="1"/>
</dbReference>
<evidence type="ECO:0000313" key="1">
    <source>
        <dbReference type="EMBL" id="KKS96654.1"/>
    </source>
</evidence>
<dbReference type="SFLD" id="SFLDS00003">
    <property type="entry name" value="Haloacid_Dehalogenase"/>
    <property type="match status" value="1"/>
</dbReference>
<dbReference type="InterPro" id="IPR006439">
    <property type="entry name" value="HAD-SF_hydro_IA"/>
</dbReference>
<name>A0A0G1DG73_9BACT</name>
<dbReference type="GO" id="GO:0006281">
    <property type="term" value="P:DNA repair"/>
    <property type="evidence" value="ECO:0007669"/>
    <property type="project" value="TreeGrafter"/>
</dbReference>
<dbReference type="Pfam" id="PF00702">
    <property type="entry name" value="Hydrolase"/>
    <property type="match status" value="1"/>
</dbReference>
<dbReference type="NCBIfam" id="TIGR01549">
    <property type="entry name" value="HAD-SF-IA-v1"/>
    <property type="match status" value="1"/>
</dbReference>
<proteinExistence type="predicted"/>
<evidence type="ECO:0000313" key="2">
    <source>
        <dbReference type="Proteomes" id="UP000034894"/>
    </source>
</evidence>
<comment type="caution">
    <text evidence="1">The sequence shown here is derived from an EMBL/GenBank/DDBJ whole genome shotgun (WGS) entry which is preliminary data.</text>
</comment>
<dbReference type="InterPro" id="IPR050155">
    <property type="entry name" value="HAD-like_hydrolase_sf"/>
</dbReference>
<dbReference type="SUPFAM" id="SSF56784">
    <property type="entry name" value="HAD-like"/>
    <property type="match status" value="1"/>
</dbReference>
<dbReference type="Gene3D" id="3.40.50.1000">
    <property type="entry name" value="HAD superfamily/HAD-like"/>
    <property type="match status" value="1"/>
</dbReference>
<dbReference type="Proteomes" id="UP000034894">
    <property type="component" value="Unassembled WGS sequence"/>
</dbReference>
<dbReference type="InterPro" id="IPR023214">
    <property type="entry name" value="HAD_sf"/>
</dbReference>
<accession>A0A0G1DG73</accession>
<protein>
    <submittedName>
        <fullName evidence="1">Uncharacterized protein</fullName>
    </submittedName>
</protein>
<dbReference type="InterPro" id="IPR036412">
    <property type="entry name" value="HAD-like_sf"/>
</dbReference>
<dbReference type="PANTHER" id="PTHR43434">
    <property type="entry name" value="PHOSPHOGLYCOLATE PHOSPHATASE"/>
    <property type="match status" value="1"/>
</dbReference>
<dbReference type="EMBL" id="LCFP01000009">
    <property type="protein sequence ID" value="KKS96654.1"/>
    <property type="molecule type" value="Genomic_DNA"/>
</dbReference>